<dbReference type="InterPro" id="IPR029154">
    <property type="entry name" value="HIBADH-like_NADP-bd"/>
</dbReference>
<keyword evidence="2" id="KW-0560">Oxidoreductase</keyword>
<dbReference type="Gene3D" id="3.40.50.720">
    <property type="entry name" value="NAD(P)-binding Rossmann-like Domain"/>
    <property type="match status" value="1"/>
</dbReference>
<evidence type="ECO:0000259" key="4">
    <source>
        <dbReference type="Pfam" id="PF03446"/>
    </source>
</evidence>
<gene>
    <name evidence="6" type="ORF">OG563_36960</name>
</gene>
<dbReference type="SUPFAM" id="SSF48179">
    <property type="entry name" value="6-phosphogluconate dehydrogenase C-terminal domain-like"/>
    <property type="match status" value="1"/>
</dbReference>
<organism evidence="6 7">
    <name type="scientific">Nocardia vinacea</name>
    <dbReference type="NCBI Taxonomy" id="96468"/>
    <lineage>
        <taxon>Bacteria</taxon>
        <taxon>Bacillati</taxon>
        <taxon>Actinomycetota</taxon>
        <taxon>Actinomycetes</taxon>
        <taxon>Mycobacteriales</taxon>
        <taxon>Nocardiaceae</taxon>
        <taxon>Nocardia</taxon>
    </lineage>
</organism>
<evidence type="ECO:0000313" key="6">
    <source>
        <dbReference type="EMBL" id="WUV44699.1"/>
    </source>
</evidence>
<dbReference type="SUPFAM" id="SSF51735">
    <property type="entry name" value="NAD(P)-binding Rossmann-fold domains"/>
    <property type="match status" value="1"/>
</dbReference>
<dbReference type="EMBL" id="CP109441">
    <property type="protein sequence ID" value="WUV44699.1"/>
    <property type="molecule type" value="Genomic_DNA"/>
</dbReference>
<dbReference type="PIRSF" id="PIRSF000103">
    <property type="entry name" value="HIBADH"/>
    <property type="match status" value="1"/>
</dbReference>
<protein>
    <submittedName>
        <fullName evidence="6">NAD(P)-dependent oxidoreductase</fullName>
    </submittedName>
</protein>
<feature type="domain" description="3-hydroxyisobutyrate dehydrogenase-like NAD-binding" evidence="5">
    <location>
        <begin position="165"/>
        <end position="260"/>
    </location>
</feature>
<reference evidence="6" key="1">
    <citation type="submission" date="2022-10" db="EMBL/GenBank/DDBJ databases">
        <title>The complete genomes of actinobacterial strains from the NBC collection.</title>
        <authorList>
            <person name="Joergensen T.S."/>
            <person name="Alvarez Arevalo M."/>
            <person name="Sterndorff E.B."/>
            <person name="Faurdal D."/>
            <person name="Vuksanovic O."/>
            <person name="Mourched A.-S."/>
            <person name="Charusanti P."/>
            <person name="Shaw S."/>
            <person name="Blin K."/>
            <person name="Weber T."/>
        </authorList>
    </citation>
    <scope>NUCLEOTIDE SEQUENCE</scope>
    <source>
        <strain evidence="6">NBC_01482</strain>
    </source>
</reference>
<dbReference type="Pfam" id="PF14833">
    <property type="entry name" value="NAD_binding_11"/>
    <property type="match status" value="1"/>
</dbReference>
<sequence length="269" mass="27248">MSQVIGFVGAGQMGEPMVVRLVRAGHRVVLYARRPSVRERLKSCGAEVVDSLAAVAESSDVVIVCVFSDSQLVDVLGGPEGLLAKAGPDVVIVSHTTGTVATVKDLAAAYPEGPTLLDGPVSGSAVDIAAGKLTVLLGGPVTAVDVVRPIMESYADPVVATGALGSALIVKLVNNALFAANAQLVAEAVNVGQQLGVADEELLRALSVCSARSYASNSILGAGSVRGFEHIAAPFLRKDVAACLSATAELGIDLGQLATVIADGPLELS</sequence>
<evidence type="ECO:0000256" key="1">
    <source>
        <dbReference type="ARBA" id="ARBA00009080"/>
    </source>
</evidence>
<evidence type="ECO:0000256" key="3">
    <source>
        <dbReference type="ARBA" id="ARBA00023027"/>
    </source>
</evidence>
<accession>A0ABZ1YN91</accession>
<dbReference type="RefSeq" id="WP_329407728.1">
    <property type="nucleotide sequence ID" value="NZ_CP109441.1"/>
</dbReference>
<keyword evidence="7" id="KW-1185">Reference proteome</keyword>
<dbReference type="PANTHER" id="PTHR22981:SF7">
    <property type="entry name" value="3-HYDROXYISOBUTYRATE DEHYDROGENASE, MITOCHONDRIAL"/>
    <property type="match status" value="1"/>
</dbReference>
<name>A0ABZ1YN91_9NOCA</name>
<comment type="similarity">
    <text evidence="1">Belongs to the HIBADH-related family.</text>
</comment>
<feature type="domain" description="6-phosphogluconate dehydrogenase NADP-binding" evidence="4">
    <location>
        <begin position="5"/>
        <end position="162"/>
    </location>
</feature>
<dbReference type="Pfam" id="PF03446">
    <property type="entry name" value="NAD_binding_2"/>
    <property type="match status" value="1"/>
</dbReference>
<evidence type="ECO:0000259" key="5">
    <source>
        <dbReference type="Pfam" id="PF14833"/>
    </source>
</evidence>
<evidence type="ECO:0000256" key="2">
    <source>
        <dbReference type="ARBA" id="ARBA00023002"/>
    </source>
</evidence>
<dbReference type="Proteomes" id="UP001432062">
    <property type="component" value="Chromosome"/>
</dbReference>
<dbReference type="PANTHER" id="PTHR22981">
    <property type="entry name" value="3-HYDROXYISOBUTYRATE DEHYDROGENASE-RELATED"/>
    <property type="match status" value="1"/>
</dbReference>
<dbReference type="InterPro" id="IPR006115">
    <property type="entry name" value="6PGDH_NADP-bd"/>
</dbReference>
<dbReference type="InterPro" id="IPR013328">
    <property type="entry name" value="6PGD_dom2"/>
</dbReference>
<proteinExistence type="inferred from homology"/>
<dbReference type="Gene3D" id="1.10.1040.10">
    <property type="entry name" value="N-(1-d-carboxylethyl)-l-norvaline Dehydrogenase, domain 2"/>
    <property type="match status" value="1"/>
</dbReference>
<dbReference type="InterPro" id="IPR036291">
    <property type="entry name" value="NAD(P)-bd_dom_sf"/>
</dbReference>
<keyword evidence="3" id="KW-0520">NAD</keyword>
<dbReference type="InterPro" id="IPR015815">
    <property type="entry name" value="HIBADH-related"/>
</dbReference>
<dbReference type="InterPro" id="IPR008927">
    <property type="entry name" value="6-PGluconate_DH-like_C_sf"/>
</dbReference>
<evidence type="ECO:0000313" key="7">
    <source>
        <dbReference type="Proteomes" id="UP001432062"/>
    </source>
</evidence>